<keyword evidence="3 5" id="KW-0663">Pyridoxal phosphate</keyword>
<dbReference type="InterPro" id="IPR000192">
    <property type="entry name" value="Aminotrans_V_dom"/>
</dbReference>
<dbReference type="PIRSF" id="PIRSF000524">
    <property type="entry name" value="SPT"/>
    <property type="match status" value="1"/>
</dbReference>
<comment type="similarity">
    <text evidence="2 6">Belongs to the class-V pyridoxal-phosphate-dependent aminotransferase family.</text>
</comment>
<dbReference type="GO" id="GO:0008453">
    <property type="term" value="F:alanine-glyoxylate transaminase activity"/>
    <property type="evidence" value="ECO:0007669"/>
    <property type="project" value="TreeGrafter"/>
</dbReference>
<dbReference type="AlphaFoldDB" id="A0A841HX20"/>
<organism evidence="9 10">
    <name type="scientific">Deinobacterium chartae</name>
    <dbReference type="NCBI Taxonomy" id="521158"/>
    <lineage>
        <taxon>Bacteria</taxon>
        <taxon>Thermotogati</taxon>
        <taxon>Deinococcota</taxon>
        <taxon>Deinococci</taxon>
        <taxon>Deinococcales</taxon>
        <taxon>Deinococcaceae</taxon>
        <taxon>Deinobacterium</taxon>
    </lineage>
</organism>
<evidence type="ECO:0000256" key="5">
    <source>
        <dbReference type="PIRSR" id="PIRSR000524-50"/>
    </source>
</evidence>
<sequence>MFNRPRLLAPGPVETDPRTALALAAPQIHHRTPEARAALQEARSRLGQLLGGGLEVLITASSGTGAFEAAMVSLLSPGARLVCAEAGKFGERWGKMGEALGYTVDYVRAPWGEVLDPQAVAEAVPGAAALLITHSETATGVLHDLEAIARAARAANPDLLILVDAVTSFAVAELRPQAWDLDAVVSGSQKGVALPPGLGFVALSPRALDHLASGGPRYYFDLARELKSQQKGETAYTPAINLIQALNLSTDRLLALPLEELWAEKARMNAALLAAGEALGCRVFARRPSPAVAALVPPEGVSGKQVSEALKALGARAAAGQDAYKDSMFRISLMGYFDRYDALAVAGLLEDAFSALGQRFERGVAVAAAWQVFAGTQVVGRRT</sequence>
<dbReference type="GO" id="GO:0004760">
    <property type="term" value="F:L-serine-pyruvate transaminase activity"/>
    <property type="evidence" value="ECO:0007669"/>
    <property type="project" value="TreeGrafter"/>
</dbReference>
<reference evidence="9 10" key="1">
    <citation type="submission" date="2020-08" db="EMBL/GenBank/DDBJ databases">
        <title>Genomic Encyclopedia of Type Strains, Phase IV (KMG-IV): sequencing the most valuable type-strain genomes for metagenomic binning, comparative biology and taxonomic classification.</title>
        <authorList>
            <person name="Goeker M."/>
        </authorList>
    </citation>
    <scope>NUCLEOTIDE SEQUENCE [LARGE SCALE GENOMIC DNA]</scope>
    <source>
        <strain evidence="9 10">DSM 21458</strain>
    </source>
</reference>
<feature type="binding site" evidence="4">
    <location>
        <position position="330"/>
    </location>
    <ligand>
        <name>substrate</name>
    </ligand>
</feature>
<evidence type="ECO:0000313" key="9">
    <source>
        <dbReference type="EMBL" id="MBB6097947.1"/>
    </source>
</evidence>
<dbReference type="InterPro" id="IPR024169">
    <property type="entry name" value="SP_NH2Trfase/AEP_transaminase"/>
</dbReference>
<evidence type="ECO:0000256" key="3">
    <source>
        <dbReference type="ARBA" id="ARBA00022898"/>
    </source>
</evidence>
<keyword evidence="10" id="KW-1185">Reference proteome</keyword>
<dbReference type="GO" id="GO:0019265">
    <property type="term" value="P:glycine biosynthetic process, by transamination of glyoxylate"/>
    <property type="evidence" value="ECO:0007669"/>
    <property type="project" value="TreeGrafter"/>
</dbReference>
<evidence type="ECO:0000256" key="6">
    <source>
        <dbReference type="RuleBase" id="RU004075"/>
    </source>
</evidence>
<dbReference type="PANTHER" id="PTHR21152:SF40">
    <property type="entry name" value="ALANINE--GLYOXYLATE AMINOTRANSFERASE"/>
    <property type="match status" value="1"/>
</dbReference>
<evidence type="ECO:0000256" key="4">
    <source>
        <dbReference type="PIRSR" id="PIRSR000524-1"/>
    </source>
</evidence>
<evidence type="ECO:0000313" key="10">
    <source>
        <dbReference type="Proteomes" id="UP000569951"/>
    </source>
</evidence>
<gene>
    <name evidence="9" type="ORF">HNR42_001370</name>
</gene>
<dbReference type="RefSeq" id="WP_183985880.1">
    <property type="nucleotide sequence ID" value="NZ_JACHHG010000004.1"/>
</dbReference>
<keyword evidence="9" id="KW-0032">Aminotransferase</keyword>
<dbReference type="InterPro" id="IPR015422">
    <property type="entry name" value="PyrdxlP-dep_Trfase_small"/>
</dbReference>
<dbReference type="SUPFAM" id="SSF53383">
    <property type="entry name" value="PLP-dependent transferases"/>
    <property type="match status" value="1"/>
</dbReference>
<proteinExistence type="inferred from homology"/>
<comment type="cofactor">
    <cofactor evidence="1 5 7">
        <name>pyridoxal 5'-phosphate</name>
        <dbReference type="ChEBI" id="CHEBI:597326"/>
    </cofactor>
</comment>
<evidence type="ECO:0000256" key="2">
    <source>
        <dbReference type="ARBA" id="ARBA00009236"/>
    </source>
</evidence>
<dbReference type="Gene3D" id="3.90.1150.10">
    <property type="entry name" value="Aspartate Aminotransferase, domain 1"/>
    <property type="match status" value="1"/>
</dbReference>
<dbReference type="PANTHER" id="PTHR21152">
    <property type="entry name" value="AMINOTRANSFERASE CLASS V"/>
    <property type="match status" value="1"/>
</dbReference>
<feature type="domain" description="Aminotransferase class V" evidence="8">
    <location>
        <begin position="27"/>
        <end position="338"/>
    </location>
</feature>
<dbReference type="Pfam" id="PF00266">
    <property type="entry name" value="Aminotran_5"/>
    <property type="match status" value="1"/>
</dbReference>
<evidence type="ECO:0000259" key="8">
    <source>
        <dbReference type="Pfam" id="PF00266"/>
    </source>
</evidence>
<evidence type="ECO:0000256" key="1">
    <source>
        <dbReference type="ARBA" id="ARBA00001933"/>
    </source>
</evidence>
<keyword evidence="9" id="KW-0808">Transferase</keyword>
<accession>A0A841HX20</accession>
<dbReference type="InterPro" id="IPR020578">
    <property type="entry name" value="Aminotrans_V_PyrdxlP_BS"/>
</dbReference>
<comment type="caution">
    <text evidence="9">The sequence shown here is derived from an EMBL/GenBank/DDBJ whole genome shotgun (WGS) entry which is preliminary data.</text>
</comment>
<evidence type="ECO:0000256" key="7">
    <source>
        <dbReference type="RuleBase" id="RU004504"/>
    </source>
</evidence>
<dbReference type="EMBL" id="JACHHG010000004">
    <property type="protein sequence ID" value="MBB6097947.1"/>
    <property type="molecule type" value="Genomic_DNA"/>
</dbReference>
<dbReference type="InterPro" id="IPR015421">
    <property type="entry name" value="PyrdxlP-dep_Trfase_major"/>
</dbReference>
<feature type="modified residue" description="N6-(pyridoxal phosphate)lysine" evidence="5">
    <location>
        <position position="190"/>
    </location>
</feature>
<dbReference type="PROSITE" id="PS00595">
    <property type="entry name" value="AA_TRANSFER_CLASS_5"/>
    <property type="match status" value="1"/>
</dbReference>
<dbReference type="Proteomes" id="UP000569951">
    <property type="component" value="Unassembled WGS sequence"/>
</dbReference>
<name>A0A841HX20_9DEIO</name>
<dbReference type="InterPro" id="IPR015424">
    <property type="entry name" value="PyrdxlP-dep_Trfase"/>
</dbReference>
<dbReference type="Gene3D" id="3.40.640.10">
    <property type="entry name" value="Type I PLP-dependent aspartate aminotransferase-like (Major domain)"/>
    <property type="match status" value="1"/>
</dbReference>
<protein>
    <submittedName>
        <fullName evidence="9">Aspartate aminotransferase-like enzyme</fullName>
    </submittedName>
</protein>